<comment type="caution">
    <text evidence="1">The sequence shown here is derived from an EMBL/GenBank/DDBJ whole genome shotgun (WGS) entry which is preliminary data.</text>
</comment>
<dbReference type="Proteomes" id="UP000617555">
    <property type="component" value="Unassembled WGS sequence"/>
</dbReference>
<protein>
    <submittedName>
        <fullName evidence="1">Uncharacterized protein</fullName>
    </submittedName>
</protein>
<dbReference type="EMBL" id="BMII01000061">
    <property type="protein sequence ID" value="GGB76397.1"/>
    <property type="molecule type" value="Genomic_DNA"/>
</dbReference>
<accession>A0ABQ1JWS2</accession>
<evidence type="ECO:0000313" key="1">
    <source>
        <dbReference type="EMBL" id="GGB76397.1"/>
    </source>
</evidence>
<gene>
    <name evidence="1" type="ORF">GCM10011607_40820</name>
</gene>
<dbReference type="RefSeq" id="WP_263283546.1">
    <property type="nucleotide sequence ID" value="NZ_BMII01000061.1"/>
</dbReference>
<organism evidence="1 2">
    <name type="scientific">Shewanella inventionis</name>
    <dbReference type="NCBI Taxonomy" id="1738770"/>
    <lineage>
        <taxon>Bacteria</taxon>
        <taxon>Pseudomonadati</taxon>
        <taxon>Pseudomonadota</taxon>
        <taxon>Gammaproteobacteria</taxon>
        <taxon>Alteromonadales</taxon>
        <taxon>Shewanellaceae</taxon>
        <taxon>Shewanella</taxon>
    </lineage>
</organism>
<reference evidence="2" key="1">
    <citation type="journal article" date="2019" name="Int. J. Syst. Evol. Microbiol.">
        <title>The Global Catalogue of Microorganisms (GCM) 10K type strain sequencing project: providing services to taxonomists for standard genome sequencing and annotation.</title>
        <authorList>
            <consortium name="The Broad Institute Genomics Platform"/>
            <consortium name="The Broad Institute Genome Sequencing Center for Infectious Disease"/>
            <person name="Wu L."/>
            <person name="Ma J."/>
        </authorList>
    </citation>
    <scope>NUCLEOTIDE SEQUENCE [LARGE SCALE GENOMIC DNA]</scope>
    <source>
        <strain evidence="2">CGMCC 1.15339</strain>
    </source>
</reference>
<evidence type="ECO:0000313" key="2">
    <source>
        <dbReference type="Proteomes" id="UP000617555"/>
    </source>
</evidence>
<proteinExistence type="predicted"/>
<keyword evidence="2" id="KW-1185">Reference proteome</keyword>
<name>A0ABQ1JWS2_9GAMM</name>
<sequence>MGLFAIGAAYYFGYSAKRLVSKSADEEFAMLAAAESDLSIAN</sequence>